<reference evidence="1 2" key="1">
    <citation type="submission" date="2013-09" db="EMBL/GenBank/DDBJ databases">
        <title>Biodegradation of hydrocarbons in the deep terrestrial subsurface : characterization of a microbial consortium composed of two Desulfotomaculum species originating from a deep geological formation.</title>
        <authorList>
            <person name="Aullo T."/>
            <person name="Berlendis S."/>
            <person name="Lascourreges J.-F."/>
            <person name="Dessort D."/>
            <person name="Saint-Laurent S."/>
            <person name="Schraauwers B."/>
            <person name="Mas J."/>
            <person name="Magot M."/>
            <person name="Ranchou-Peyruse A."/>
        </authorList>
    </citation>
    <scope>NUCLEOTIDE SEQUENCE [LARGE SCALE GENOMIC DNA]</scope>
    <source>
        <strain evidence="1 2">Bs107</strain>
    </source>
</reference>
<dbReference type="RefSeq" id="WP_099082870.1">
    <property type="nucleotide sequence ID" value="NZ_AWQQ01000047.1"/>
</dbReference>
<organism evidence="1 2">
    <name type="scientific">Desulforamulus profundi</name>
    <dbReference type="NCBI Taxonomy" id="1383067"/>
    <lineage>
        <taxon>Bacteria</taxon>
        <taxon>Bacillati</taxon>
        <taxon>Bacillota</taxon>
        <taxon>Clostridia</taxon>
        <taxon>Eubacteriales</taxon>
        <taxon>Peptococcaceae</taxon>
        <taxon>Desulforamulus</taxon>
    </lineage>
</organism>
<dbReference type="OrthoDB" id="1808488at2"/>
<gene>
    <name evidence="1" type="ORF">P378_09000</name>
</gene>
<sequence>MNLEALRELEYKKCADALAELLGLDWDTKERILKCFQRTGIKNFFQHLESADLAPETSGKLQSIQALIEILDNKRGRI</sequence>
<evidence type="ECO:0000313" key="1">
    <source>
        <dbReference type="EMBL" id="PHJ38650.1"/>
    </source>
</evidence>
<keyword evidence="2" id="KW-1185">Reference proteome</keyword>
<dbReference type="Proteomes" id="UP000222564">
    <property type="component" value="Unassembled WGS sequence"/>
</dbReference>
<comment type="caution">
    <text evidence="1">The sequence shown here is derived from an EMBL/GenBank/DDBJ whole genome shotgun (WGS) entry which is preliminary data.</text>
</comment>
<dbReference type="EMBL" id="AWQQ01000047">
    <property type="protein sequence ID" value="PHJ38650.1"/>
    <property type="molecule type" value="Genomic_DNA"/>
</dbReference>
<accession>A0A2C6LJB6</accession>
<name>A0A2C6LJB6_9FIRM</name>
<evidence type="ECO:0000313" key="2">
    <source>
        <dbReference type="Proteomes" id="UP000222564"/>
    </source>
</evidence>
<dbReference type="AlphaFoldDB" id="A0A2C6LJB6"/>
<protein>
    <submittedName>
        <fullName evidence="1">Uncharacterized protein</fullName>
    </submittedName>
</protein>
<proteinExistence type="predicted"/>